<feature type="region of interest" description="Disordered" evidence="1">
    <location>
        <begin position="147"/>
        <end position="175"/>
    </location>
</feature>
<evidence type="ECO:0000256" key="2">
    <source>
        <dbReference type="SAM" id="SignalP"/>
    </source>
</evidence>
<evidence type="ECO:0000313" key="4">
    <source>
        <dbReference type="WBParaSite" id="maker-unitig_22480-snap-gene-0.2-mRNA-1"/>
    </source>
</evidence>
<accession>A0A1I8F753</accession>
<dbReference type="WBParaSite" id="maker-unitig_22480-snap-gene-0.2-mRNA-1">
    <property type="protein sequence ID" value="maker-unitig_22480-snap-gene-0.2-mRNA-1"/>
    <property type="gene ID" value="maker-unitig_22480-snap-gene-0.2"/>
</dbReference>
<dbReference type="Proteomes" id="UP000095280">
    <property type="component" value="Unplaced"/>
</dbReference>
<evidence type="ECO:0000256" key="1">
    <source>
        <dbReference type="SAM" id="MobiDB-lite"/>
    </source>
</evidence>
<name>A0A1I8F753_9PLAT</name>
<feature type="signal peptide" evidence="2">
    <location>
        <begin position="1"/>
        <end position="48"/>
    </location>
</feature>
<organism evidence="3 4">
    <name type="scientific">Macrostomum lignano</name>
    <dbReference type="NCBI Taxonomy" id="282301"/>
    <lineage>
        <taxon>Eukaryota</taxon>
        <taxon>Metazoa</taxon>
        <taxon>Spiralia</taxon>
        <taxon>Lophotrochozoa</taxon>
        <taxon>Platyhelminthes</taxon>
        <taxon>Rhabditophora</taxon>
        <taxon>Macrostomorpha</taxon>
        <taxon>Macrostomida</taxon>
        <taxon>Macrostomidae</taxon>
        <taxon>Macrostomum</taxon>
    </lineage>
</organism>
<dbReference type="AlphaFoldDB" id="A0A1I8F753"/>
<feature type="compositionally biased region" description="Basic and acidic residues" evidence="1">
    <location>
        <begin position="147"/>
        <end position="157"/>
    </location>
</feature>
<reference evidence="4" key="1">
    <citation type="submission" date="2016-11" db="UniProtKB">
        <authorList>
            <consortium name="WormBaseParasite"/>
        </authorList>
    </citation>
    <scope>IDENTIFICATION</scope>
</reference>
<evidence type="ECO:0000313" key="3">
    <source>
        <dbReference type="Proteomes" id="UP000095280"/>
    </source>
</evidence>
<protein>
    <submittedName>
        <fullName evidence="4">GRIP domain-containing protein</fullName>
    </submittedName>
</protein>
<sequence>RRAIGWADFAKRLEDFGPRESELRLQLQCCLLLLLLLLLLTDLEEAAAAVVEETVQLYILLRGGNQSDPTADELHSACQEQISRGELRAELDSCRLRLLTAPPTPPALVVFAHAAAAVSSATAAAVELQRLQRDLRNCRERCQSLEADAASRDRAQQQERLATRGASAPRRKWPR</sequence>
<feature type="chain" id="PRO_5009318561" evidence="2">
    <location>
        <begin position="49"/>
        <end position="175"/>
    </location>
</feature>
<proteinExistence type="predicted"/>
<keyword evidence="3" id="KW-1185">Reference proteome</keyword>
<keyword evidence="2" id="KW-0732">Signal</keyword>